<dbReference type="OMA" id="ANNHYIM"/>
<dbReference type="Pfam" id="PF16399">
    <property type="entry name" value="Aquarius_N_1st"/>
    <property type="match status" value="1"/>
</dbReference>
<gene>
    <name evidence="2" type="ORF">TCLT_LOCUS1226</name>
</gene>
<dbReference type="Proteomes" id="UP000276776">
    <property type="component" value="Unassembled WGS sequence"/>
</dbReference>
<dbReference type="WBParaSite" id="TCLT_0000122501-mRNA-1">
    <property type="protein sequence ID" value="TCLT_0000122501-mRNA-1"/>
    <property type="gene ID" value="TCLT_0000122501"/>
</dbReference>
<reference evidence="4" key="1">
    <citation type="submission" date="2017-02" db="UniProtKB">
        <authorList>
            <consortium name="WormBaseParasite"/>
        </authorList>
    </citation>
    <scope>IDENTIFICATION</scope>
</reference>
<evidence type="ECO:0000313" key="3">
    <source>
        <dbReference type="Proteomes" id="UP000276776"/>
    </source>
</evidence>
<protein>
    <submittedName>
        <fullName evidence="4">Aquarius_N domain-containing protein</fullName>
    </submittedName>
</protein>
<feature type="domain" description="RNA helicase aquarius N-terminal" evidence="1">
    <location>
        <begin position="2"/>
        <end position="215"/>
    </location>
</feature>
<accession>A0A0N5CM55</accession>
<dbReference type="STRING" id="103827.A0A0N5CM55"/>
<reference evidence="2 3" key="2">
    <citation type="submission" date="2018-11" db="EMBL/GenBank/DDBJ databases">
        <authorList>
            <consortium name="Pathogen Informatics"/>
        </authorList>
    </citation>
    <scope>NUCLEOTIDE SEQUENCE [LARGE SCALE GENOMIC DNA]</scope>
</reference>
<name>A0A0N5CM55_THECL</name>
<dbReference type="AlphaFoldDB" id="A0A0N5CM55"/>
<evidence type="ECO:0000259" key="1">
    <source>
        <dbReference type="Pfam" id="PF16399"/>
    </source>
</evidence>
<organism evidence="4">
    <name type="scientific">Thelazia callipaeda</name>
    <name type="common">Oriental eyeworm</name>
    <name type="synonym">Parasitic nematode</name>
    <dbReference type="NCBI Taxonomy" id="103827"/>
    <lineage>
        <taxon>Eukaryota</taxon>
        <taxon>Metazoa</taxon>
        <taxon>Ecdysozoa</taxon>
        <taxon>Nematoda</taxon>
        <taxon>Chromadorea</taxon>
        <taxon>Rhabditida</taxon>
        <taxon>Spirurina</taxon>
        <taxon>Spiruromorpha</taxon>
        <taxon>Thelazioidea</taxon>
        <taxon>Thelaziidae</taxon>
        <taxon>Thelazia</taxon>
    </lineage>
</organism>
<proteinExistence type="predicted"/>
<dbReference type="OrthoDB" id="1879at2759"/>
<sequence length="236" mass="28041">MRTAEQYWSPHTSDHLPFDANLISIIYENELLENLFMQKKVILLEFSQYFEHYLWPNFCAEQANNHYIMSIVIMLNEKFRERIPVWRSIIERPTQFPAFFNKVLHLALEIKEITFLERSAVIAFLVNCFNSVEIDIVRSEVVKIVSLSMWSNLLPTQREDLFQANPKLRKIWNKLEAKQALQSAEEQKSLTFQQTFMWNLLQNFRNTLADVDNESEGYFSVLSIKFICLFRLESLT</sequence>
<keyword evidence="3" id="KW-1185">Reference proteome</keyword>
<evidence type="ECO:0000313" key="4">
    <source>
        <dbReference type="WBParaSite" id="TCLT_0000122501-mRNA-1"/>
    </source>
</evidence>
<dbReference type="InterPro" id="IPR032174">
    <property type="entry name" value="Aquarius_N"/>
</dbReference>
<evidence type="ECO:0000313" key="2">
    <source>
        <dbReference type="EMBL" id="VDM96551.1"/>
    </source>
</evidence>
<dbReference type="EMBL" id="UYYF01000140">
    <property type="protein sequence ID" value="VDM96551.1"/>
    <property type="molecule type" value="Genomic_DNA"/>
</dbReference>